<evidence type="ECO:0000256" key="2">
    <source>
        <dbReference type="SAM" id="MobiDB-lite"/>
    </source>
</evidence>
<evidence type="ECO:0000313" key="3">
    <source>
        <dbReference type="EMBL" id="PWA71813.1"/>
    </source>
</evidence>
<gene>
    <name evidence="3" type="ORF">CTI12_AA277990</name>
</gene>
<proteinExistence type="predicted"/>
<dbReference type="OrthoDB" id="1747096at2759"/>
<organism evidence="3 4">
    <name type="scientific">Artemisia annua</name>
    <name type="common">Sweet wormwood</name>
    <dbReference type="NCBI Taxonomy" id="35608"/>
    <lineage>
        <taxon>Eukaryota</taxon>
        <taxon>Viridiplantae</taxon>
        <taxon>Streptophyta</taxon>
        <taxon>Embryophyta</taxon>
        <taxon>Tracheophyta</taxon>
        <taxon>Spermatophyta</taxon>
        <taxon>Magnoliopsida</taxon>
        <taxon>eudicotyledons</taxon>
        <taxon>Gunneridae</taxon>
        <taxon>Pentapetalae</taxon>
        <taxon>asterids</taxon>
        <taxon>campanulids</taxon>
        <taxon>Asterales</taxon>
        <taxon>Asteraceae</taxon>
        <taxon>Asteroideae</taxon>
        <taxon>Anthemideae</taxon>
        <taxon>Artemisiinae</taxon>
        <taxon>Artemisia</taxon>
    </lineage>
</organism>
<dbReference type="PANTHER" id="PTHR38936">
    <property type="entry name" value="TITIN-LIKE ISOFORM X2"/>
    <property type="match status" value="1"/>
</dbReference>
<comment type="caution">
    <text evidence="3">The sequence shown here is derived from an EMBL/GenBank/DDBJ whole genome shotgun (WGS) entry which is preliminary data.</text>
</comment>
<dbReference type="AlphaFoldDB" id="A0A2U1NE98"/>
<evidence type="ECO:0000256" key="1">
    <source>
        <dbReference type="SAM" id="Coils"/>
    </source>
</evidence>
<name>A0A2U1NE98_ARTAN</name>
<accession>A0A2U1NE98</accession>
<feature type="coiled-coil region" evidence="1">
    <location>
        <begin position="121"/>
        <end position="148"/>
    </location>
</feature>
<protein>
    <submittedName>
        <fullName evidence="3">Uncharacterized protein</fullName>
    </submittedName>
</protein>
<sequence length="213" mass="23770">MGKRSKVKTLSDVTDMAKNLSPTSETPSNGSDHCVPDPIILKKPSNTQVVFVRRSGRLQGILKPVKNKDAEEINLVESEKDEDDNVEQPLDEKAVEEFVHKGADDDVSRESTSVSLYKSLYTDSQKKVEALTSENRELARKLEIALGKLEVYEDIYQSAERVKILNLEKTIEALVRLTPDVGQFSSLGDGGVEAKETSSKKRRHDKKVKFVVP</sequence>
<feature type="region of interest" description="Disordered" evidence="2">
    <location>
        <begin position="185"/>
        <end position="213"/>
    </location>
</feature>
<dbReference type="EMBL" id="PKPP01003018">
    <property type="protein sequence ID" value="PWA71813.1"/>
    <property type="molecule type" value="Genomic_DNA"/>
</dbReference>
<keyword evidence="1" id="KW-0175">Coiled coil</keyword>
<reference evidence="3 4" key="1">
    <citation type="journal article" date="2018" name="Mol. Plant">
        <title>The genome of Artemisia annua provides insight into the evolution of Asteraceae family and artemisinin biosynthesis.</title>
        <authorList>
            <person name="Shen Q."/>
            <person name="Zhang L."/>
            <person name="Liao Z."/>
            <person name="Wang S."/>
            <person name="Yan T."/>
            <person name="Shi P."/>
            <person name="Liu M."/>
            <person name="Fu X."/>
            <person name="Pan Q."/>
            <person name="Wang Y."/>
            <person name="Lv Z."/>
            <person name="Lu X."/>
            <person name="Zhang F."/>
            <person name="Jiang W."/>
            <person name="Ma Y."/>
            <person name="Chen M."/>
            <person name="Hao X."/>
            <person name="Li L."/>
            <person name="Tang Y."/>
            <person name="Lv G."/>
            <person name="Zhou Y."/>
            <person name="Sun X."/>
            <person name="Brodelius P.E."/>
            <person name="Rose J.K.C."/>
            <person name="Tang K."/>
        </authorList>
    </citation>
    <scope>NUCLEOTIDE SEQUENCE [LARGE SCALE GENOMIC DNA]</scope>
    <source>
        <strain evidence="4">cv. Huhao1</strain>
        <tissue evidence="3">Leaf</tissue>
    </source>
</reference>
<dbReference type="Proteomes" id="UP000245207">
    <property type="component" value="Unassembled WGS sequence"/>
</dbReference>
<feature type="compositionally biased region" description="Basic residues" evidence="2">
    <location>
        <begin position="200"/>
        <end position="213"/>
    </location>
</feature>
<evidence type="ECO:0000313" key="4">
    <source>
        <dbReference type="Proteomes" id="UP000245207"/>
    </source>
</evidence>
<keyword evidence="4" id="KW-1185">Reference proteome</keyword>
<dbReference type="PANTHER" id="PTHR38936:SF1">
    <property type="entry name" value="DUF641 DOMAIN-CONTAINING PROTEIN"/>
    <property type="match status" value="1"/>
</dbReference>
<feature type="region of interest" description="Disordered" evidence="2">
    <location>
        <begin position="1"/>
        <end position="37"/>
    </location>
</feature>
<feature type="compositionally biased region" description="Polar residues" evidence="2">
    <location>
        <begin position="20"/>
        <end position="31"/>
    </location>
</feature>